<evidence type="ECO:0000313" key="3">
    <source>
        <dbReference type="Proteomes" id="UP001620514"/>
    </source>
</evidence>
<proteinExistence type="predicted"/>
<dbReference type="Proteomes" id="UP001620514">
    <property type="component" value="Unassembled WGS sequence"/>
</dbReference>
<dbReference type="EMBL" id="JBIYDN010000024">
    <property type="protein sequence ID" value="MFK4446166.1"/>
    <property type="molecule type" value="Genomic_DNA"/>
</dbReference>
<evidence type="ECO:0000256" key="1">
    <source>
        <dbReference type="SAM" id="SignalP"/>
    </source>
</evidence>
<protein>
    <recommendedName>
        <fullName evidence="4">YXWGXW repeat protein</fullName>
    </recommendedName>
</protein>
<name>A0ABW8MR39_9BURK</name>
<keyword evidence="3" id="KW-1185">Reference proteome</keyword>
<reference evidence="2 3" key="2">
    <citation type="submission" date="2024-11" db="EMBL/GenBank/DDBJ databases">
        <title>Using genomics to understand microbial adaptation to soil warming.</title>
        <authorList>
            <person name="Deangelis K.M. PhD."/>
        </authorList>
    </citation>
    <scope>NUCLEOTIDE SEQUENCE [LARGE SCALE GENOMIC DNA]</scope>
    <source>
        <strain evidence="2 3">GAS97</strain>
    </source>
</reference>
<feature type="signal peptide" evidence="1">
    <location>
        <begin position="1"/>
        <end position="39"/>
    </location>
</feature>
<evidence type="ECO:0000313" key="2">
    <source>
        <dbReference type="EMBL" id="MFK4446166.1"/>
    </source>
</evidence>
<reference evidence="2 3" key="1">
    <citation type="submission" date="2024-10" db="EMBL/GenBank/DDBJ databases">
        <authorList>
            <person name="Deangelis K."/>
            <person name="Huntemann M."/>
            <person name="Clum A."/>
            <person name="Wang J."/>
            <person name="Palaniappan K."/>
            <person name="Ritter S."/>
            <person name="Chen I.-M."/>
            <person name="Stamatis D."/>
            <person name="Reddy T."/>
            <person name="O'Malley R."/>
            <person name="Daum C."/>
            <person name="Ng V."/>
            <person name="Ivanova N."/>
            <person name="Kyrpides N."/>
            <person name="Woyke T."/>
        </authorList>
    </citation>
    <scope>NUCLEOTIDE SEQUENCE [LARGE SCALE GENOMIC DNA]</scope>
    <source>
        <strain evidence="2 3">GAS97</strain>
    </source>
</reference>
<gene>
    <name evidence="2" type="ORF">ABH943_006198</name>
</gene>
<organism evidence="2 3">
    <name type="scientific">Caballeronia udeis</name>
    <dbReference type="NCBI Taxonomy" id="1232866"/>
    <lineage>
        <taxon>Bacteria</taxon>
        <taxon>Pseudomonadati</taxon>
        <taxon>Pseudomonadota</taxon>
        <taxon>Betaproteobacteria</taxon>
        <taxon>Burkholderiales</taxon>
        <taxon>Burkholderiaceae</taxon>
        <taxon>Caballeronia</taxon>
    </lineage>
</organism>
<feature type="chain" id="PRO_5045695600" description="YXWGXW repeat protein" evidence="1">
    <location>
        <begin position="40"/>
        <end position="115"/>
    </location>
</feature>
<dbReference type="InterPro" id="IPR024447">
    <property type="entry name" value="YXWGXW_rpt"/>
</dbReference>
<dbReference type="Pfam" id="PF12779">
    <property type="entry name" value="WXXGXW"/>
    <property type="match status" value="3"/>
</dbReference>
<sequence>MKALKERASPNFAVKAVAVKAVLAMVTALAALTSVSALAQEVIIAPSAPPPMRTEVVPAARPGYVWDGGHWRWAGRGYEWIPGHWRPVQVGAHWVPGHWVQRGPNWRWIEGHWAR</sequence>
<accession>A0ABW8MR39</accession>
<keyword evidence="1" id="KW-0732">Signal</keyword>
<comment type="caution">
    <text evidence="2">The sequence shown here is derived from an EMBL/GenBank/DDBJ whole genome shotgun (WGS) entry which is preliminary data.</text>
</comment>
<evidence type="ECO:0008006" key="4">
    <source>
        <dbReference type="Google" id="ProtNLM"/>
    </source>
</evidence>